<sequence length="776" mass="89816">MFLAVNILLKDNQRFVGTAFLDRLTKKLGVIEFIDDELYNNFRFLLEELNIKEVVISLNEENKNLELSKIKTVSENYGATITEISEENFKTDMLDRDFTYLFSENSLRILSHVESKTPKSSISALINYLLHTNKLEESGKIELYKYNLPQYMKLDVPAIKALSLFPDSNFEQNKNMSLFNLLNRCKTPIGSRLLFQWIRQPLMNPIEIEKRLSLVEVFSKNLQILQTIQEFMKTFPDVYKLSRRFQKKKATLEEVVRIYQMIVKIPNVINSLEQIDSNYSTLIQELYLFKLKEFNKNFKKYIELVETTIDFESMNNHEWIIKSEFHESLDHLLNELNELKSKIQQEYLRVGDELQQDTVKKLKLEQTDMHGWCFRLTRSHAYNIRDKNYIELSTLKSGVHFTTLTMRELSKEYYNVLAQYKHQQTELAKEIIEIAASFYPVMEELGMVIGHLDVIISFSDLSSSSLLPYVRPIISKTKKIVLKESRHPCLEIQTDINFISNDVYLERDVSEFLIITGPNMGGKSTYIRQIGIIVLMAQIGCFVPCAEAEISIFDCIFTRVGANDSQLKGISTFMAEMLETAAILETASSNSLIIIDELGRGTSTTDGFGLAWAISEYLISKVNAFSLFATHFHELTELSKIYPTVKNLNVVVHIENKNDNNRDVVLLYKVKPGVCDQSFGIHVAEMINFPENVVKLAKLKASQLENSISTQNEKYTAEDIKNGTDILFQMMNEWKKEIKGCDMSGLEMLNIFRNILKEKYMSDIKNNSWIREIITQ</sequence>
<proteinExistence type="predicted"/>
<dbReference type="Proteomes" id="UP000768646">
    <property type="component" value="Unassembled WGS sequence"/>
</dbReference>
<dbReference type="EMBL" id="JABTEG010000006">
    <property type="protein sequence ID" value="KAG4304795.1"/>
    <property type="molecule type" value="Genomic_DNA"/>
</dbReference>
<accession>A0ACB7CCM8</accession>
<gene>
    <name evidence="1" type="ORF">PORY_001848</name>
</gene>
<organism evidence="1 2">
    <name type="scientific">Pneumocystis oryctolagi</name>
    <dbReference type="NCBI Taxonomy" id="42067"/>
    <lineage>
        <taxon>Eukaryota</taxon>
        <taxon>Fungi</taxon>
        <taxon>Dikarya</taxon>
        <taxon>Ascomycota</taxon>
        <taxon>Taphrinomycotina</taxon>
        <taxon>Pneumocystomycetes</taxon>
        <taxon>Pneumocystaceae</taxon>
        <taxon>Pneumocystis</taxon>
    </lineage>
</organism>
<keyword evidence="2" id="KW-1185">Reference proteome</keyword>
<evidence type="ECO:0000313" key="2">
    <source>
        <dbReference type="Proteomes" id="UP000768646"/>
    </source>
</evidence>
<protein>
    <submittedName>
        <fullName evidence="1">Uncharacterized protein</fullName>
    </submittedName>
</protein>
<reference evidence="1 2" key="1">
    <citation type="journal article" date="2021" name="Commun. Biol.">
        <title>Genomic insights into the host specific adaptation of the Pneumocystis genus.</title>
        <authorList>
            <person name="Cisse O.H."/>
            <person name="Ma L."/>
            <person name="Dekker J.P."/>
            <person name="Khil P.P."/>
            <person name="Youn J.-H."/>
            <person name="Brenchley J.M."/>
            <person name="Blair R."/>
            <person name="Pahar B."/>
            <person name="Chabe M."/>
            <person name="Van Rompay K.K.A."/>
            <person name="Keesler R."/>
            <person name="Sukura A."/>
            <person name="Hirsch V."/>
            <person name="Kutty G."/>
            <person name="Liu Y."/>
            <person name="Peng L."/>
            <person name="Chen J."/>
            <person name="Song J."/>
            <person name="Weissenbacher-Lang C."/>
            <person name="Xu J."/>
            <person name="Upham N.S."/>
            <person name="Stajich J.E."/>
            <person name="Cuomo C.A."/>
            <person name="Cushion M.T."/>
            <person name="Kovacs J.A."/>
        </authorList>
    </citation>
    <scope>NUCLEOTIDE SEQUENCE [LARGE SCALE GENOMIC DNA]</scope>
    <source>
        <strain evidence="1 2">RABM</strain>
    </source>
</reference>
<evidence type="ECO:0000313" key="1">
    <source>
        <dbReference type="EMBL" id="KAG4304795.1"/>
    </source>
</evidence>
<comment type="caution">
    <text evidence="1">The sequence shown here is derived from an EMBL/GenBank/DDBJ whole genome shotgun (WGS) entry which is preliminary data.</text>
</comment>
<name>A0ACB7CCM8_9ASCO</name>